<protein>
    <submittedName>
        <fullName evidence="5">LPXTG-motif cell wall anchor domain protein</fullName>
    </submittedName>
</protein>
<evidence type="ECO:0000313" key="6">
    <source>
        <dbReference type="Proteomes" id="UP000004099"/>
    </source>
</evidence>
<feature type="compositionally biased region" description="Basic and acidic residues" evidence="2">
    <location>
        <begin position="411"/>
        <end position="426"/>
    </location>
</feature>
<dbReference type="Gene3D" id="3.10.20.320">
    <property type="entry name" value="Putative peptidoglycan bound protein (lpxtg motif)"/>
    <property type="match status" value="1"/>
</dbReference>
<proteinExistence type="predicted"/>
<keyword evidence="1" id="KW-0677">Repeat</keyword>
<feature type="domain" description="MucBP" evidence="4">
    <location>
        <begin position="168"/>
        <end position="212"/>
    </location>
</feature>
<evidence type="ECO:0000259" key="4">
    <source>
        <dbReference type="Pfam" id="PF06458"/>
    </source>
</evidence>
<evidence type="ECO:0000256" key="1">
    <source>
        <dbReference type="ARBA" id="ARBA00022737"/>
    </source>
</evidence>
<dbReference type="PATRIC" id="fig|525362.12.peg.1130"/>
<sequence length="495" mass="54975">MKDEFQKGLKYGIVTIISIILGVFAIYVNRVHADENYTICNPENYMQYSSFVGANQYAFFDADILNAKGPTRVVASIGRDGDQTISVWEFMPNGVTNNFKLAPNSNKALRYVDQSNRPFTLHYYHDGDSFDVMVEGDTNVVLQHYKDSDSQIISREISEPTPRLINQTINYLDDNGKRIAPSIGHNVMTGMIYQTKRRVFPGYLLTETPSNADDCMNESNVPGTVRTIKYHGGIGATIKYTQMDDFGTAIADIYYGGAKIGNSMMLEPFGHGTAHLSFVGGMTIPLENDFGNQTRTINYVYKRLGSWKISVPGKPEQDIAYQNDPSDSTKIAAQNQIVPYVEGYTVECSNGSLQQVSANKCDGYRLSSPEDPFKDGVVSYVADNSAESNDANGENQNPQQEKVTDGSNSDRNVRKFQVDRQKDQPRQAEVIAPTEFAVKQKAAQPSESKKNFGLLPQTGDFSSNLCFFGAVIVGILAICGLVMLDHRFNLDNRQK</sequence>
<evidence type="ECO:0000256" key="3">
    <source>
        <dbReference type="SAM" id="Phobius"/>
    </source>
</evidence>
<gene>
    <name evidence="5" type="ORF">HMPREF0542_11626</name>
</gene>
<keyword evidence="3" id="KW-1133">Transmembrane helix</keyword>
<keyword evidence="3" id="KW-0472">Membrane</keyword>
<dbReference type="Pfam" id="PF06458">
    <property type="entry name" value="MucBP"/>
    <property type="match status" value="1"/>
</dbReference>
<dbReference type="EMBL" id="ACGS02000044">
    <property type="protein sequence ID" value="EFZ34231.1"/>
    <property type="molecule type" value="Genomic_DNA"/>
</dbReference>
<dbReference type="InterPro" id="IPR009459">
    <property type="entry name" value="MucBP_dom"/>
</dbReference>
<reference evidence="5 6" key="1">
    <citation type="submission" date="2011-01" db="EMBL/GenBank/DDBJ databases">
        <authorList>
            <person name="Muzny D."/>
            <person name="Qin X."/>
            <person name="Buhay C."/>
            <person name="Dugan-Rocha S."/>
            <person name="Ding Y."/>
            <person name="Chen G."/>
            <person name="Hawes A."/>
            <person name="Holder M."/>
            <person name="Jhangiani S."/>
            <person name="Johnson A."/>
            <person name="Khan Z."/>
            <person name="Li Z."/>
            <person name="Liu W."/>
            <person name="Liu X."/>
            <person name="Perez L."/>
            <person name="Shen H."/>
            <person name="Wang Q."/>
            <person name="Watt J."/>
            <person name="Xi L."/>
            <person name="Xin Y."/>
            <person name="Zhou J."/>
            <person name="Deng J."/>
            <person name="Jiang H."/>
            <person name="Liu Y."/>
            <person name="Qu J."/>
            <person name="Song X.-Z."/>
            <person name="Zhang L."/>
            <person name="Villasana D."/>
            <person name="Johnson A."/>
            <person name="Liu J."/>
            <person name="Liyanage D."/>
            <person name="Lorensuhewa L."/>
            <person name="Robinson T."/>
            <person name="Song A."/>
            <person name="Song B.-B."/>
            <person name="Dinh H."/>
            <person name="Thornton R."/>
            <person name="Coyle M."/>
            <person name="Francisco L."/>
            <person name="Jackson L."/>
            <person name="Javaid M."/>
            <person name="Korchina V."/>
            <person name="Kovar C."/>
            <person name="Mata R."/>
            <person name="Mathew T."/>
            <person name="Ngo R."/>
            <person name="Nguyen L."/>
            <person name="Nguyen N."/>
            <person name="Okwuonu G."/>
            <person name="Ongeri F."/>
            <person name="Pham C."/>
            <person name="Simmons D."/>
            <person name="Wilczek-Boney K."/>
            <person name="Hale W."/>
            <person name="Jakkamsetti A."/>
            <person name="Pham P."/>
            <person name="Ruth R."/>
            <person name="San Lucas F."/>
            <person name="Warren J."/>
            <person name="Zhang J."/>
            <person name="Zhao Z."/>
            <person name="Zhou C."/>
            <person name="Zhu D."/>
            <person name="Lee S."/>
            <person name="Bess C."/>
            <person name="Blankenburg K."/>
            <person name="Forbes L."/>
            <person name="Fu Q."/>
            <person name="Gubbala S."/>
            <person name="Hirani K."/>
            <person name="Jayaseelan J.C."/>
            <person name="Lara F."/>
            <person name="Munidasa M."/>
            <person name="Palculict T."/>
            <person name="Patil S."/>
            <person name="Pu L.-L."/>
            <person name="Saada N."/>
            <person name="Tang L."/>
            <person name="Weissenberger G."/>
            <person name="Zhu Y."/>
            <person name="Hemphill L."/>
            <person name="Shang Y."/>
            <person name="Youmans B."/>
            <person name="Ayvaz T."/>
            <person name="Ross M."/>
            <person name="Santibanez J."/>
            <person name="Aqrawi P."/>
            <person name="Gross S."/>
            <person name="Joshi V."/>
            <person name="Fowler G."/>
            <person name="Nazareth L."/>
            <person name="Reid J."/>
            <person name="Worley K."/>
            <person name="Petrosino J."/>
            <person name="Highlander S."/>
            <person name="Gibbs R."/>
        </authorList>
    </citation>
    <scope>NUCLEOTIDE SEQUENCE [LARGE SCALE GENOMIC DNA]</scope>
    <source>
        <strain evidence="5 6">ATCC 25644</strain>
    </source>
</reference>
<evidence type="ECO:0000313" key="5">
    <source>
        <dbReference type="EMBL" id="EFZ34231.1"/>
    </source>
</evidence>
<dbReference type="HOGENOM" id="CLU_551852_0_0_9"/>
<dbReference type="Proteomes" id="UP000004099">
    <property type="component" value="Unassembled WGS sequence"/>
</dbReference>
<evidence type="ECO:0000256" key="2">
    <source>
        <dbReference type="SAM" id="MobiDB-lite"/>
    </source>
</evidence>
<comment type="caution">
    <text evidence="5">The sequence shown here is derived from an EMBL/GenBank/DDBJ whole genome shotgun (WGS) entry which is preliminary data.</text>
</comment>
<organism evidence="5 6">
    <name type="scientific">Ligilactobacillus ruminis ATCC 25644</name>
    <dbReference type="NCBI Taxonomy" id="525362"/>
    <lineage>
        <taxon>Bacteria</taxon>
        <taxon>Bacillati</taxon>
        <taxon>Bacillota</taxon>
        <taxon>Bacilli</taxon>
        <taxon>Lactobacillales</taxon>
        <taxon>Lactobacillaceae</taxon>
        <taxon>Ligilactobacillus</taxon>
    </lineage>
</organism>
<accession>E7FRU9</accession>
<feature type="region of interest" description="Disordered" evidence="2">
    <location>
        <begin position="386"/>
        <end position="428"/>
    </location>
</feature>
<feature type="transmembrane region" description="Helical" evidence="3">
    <location>
        <begin position="461"/>
        <end position="484"/>
    </location>
</feature>
<dbReference type="RefSeq" id="WP_003697719.1">
    <property type="nucleotide sequence ID" value="NZ_AFYE01000053.1"/>
</dbReference>
<feature type="compositionally biased region" description="Polar residues" evidence="2">
    <location>
        <begin position="386"/>
        <end position="410"/>
    </location>
</feature>
<dbReference type="AlphaFoldDB" id="E7FRU9"/>
<feature type="transmembrane region" description="Helical" evidence="3">
    <location>
        <begin position="9"/>
        <end position="28"/>
    </location>
</feature>
<keyword evidence="3" id="KW-0812">Transmembrane</keyword>
<name>E7FRU9_9LACO</name>